<keyword evidence="7" id="KW-0067">ATP-binding</keyword>
<feature type="domain" description="Signal transduction histidine kinase subgroup 3 dimerisation and phosphoacceptor" evidence="12">
    <location>
        <begin position="242"/>
        <end position="306"/>
    </location>
</feature>
<dbReference type="Pfam" id="PF07730">
    <property type="entry name" value="HisKA_3"/>
    <property type="match status" value="1"/>
</dbReference>
<dbReference type="RefSeq" id="WP_218113876.1">
    <property type="nucleotide sequence ID" value="NZ_CAJVAP010000002.1"/>
</dbReference>
<evidence type="ECO:0000259" key="11">
    <source>
        <dbReference type="Pfam" id="PF02518"/>
    </source>
</evidence>
<comment type="caution">
    <text evidence="13">The sequence shown here is derived from an EMBL/GenBank/DDBJ whole genome shotgun (WGS) entry which is preliminary data.</text>
</comment>
<dbReference type="PANTHER" id="PTHR24421:SF10">
    <property type="entry name" value="NITRATE_NITRITE SENSOR PROTEIN NARQ"/>
    <property type="match status" value="1"/>
</dbReference>
<feature type="transmembrane region" description="Helical" evidence="10">
    <location>
        <begin position="106"/>
        <end position="136"/>
    </location>
</feature>
<dbReference type="InterPro" id="IPR050482">
    <property type="entry name" value="Sensor_HK_TwoCompSys"/>
</dbReference>
<dbReference type="GO" id="GO:0046983">
    <property type="term" value="F:protein dimerization activity"/>
    <property type="evidence" value="ECO:0007669"/>
    <property type="project" value="InterPro"/>
</dbReference>
<reference evidence="13" key="1">
    <citation type="submission" date="2021-06" db="EMBL/GenBank/DDBJ databases">
        <authorList>
            <person name="Criscuolo A."/>
        </authorList>
    </citation>
    <scope>NUCLEOTIDE SEQUENCE</scope>
    <source>
        <strain evidence="13">CIP111803</strain>
    </source>
</reference>
<feature type="region of interest" description="Disordered" evidence="9">
    <location>
        <begin position="399"/>
        <end position="432"/>
    </location>
</feature>
<dbReference type="CDD" id="cd16917">
    <property type="entry name" value="HATPase_UhpB-NarQ-NarX-like"/>
    <property type="match status" value="1"/>
</dbReference>
<feature type="transmembrane region" description="Helical" evidence="10">
    <location>
        <begin position="79"/>
        <end position="100"/>
    </location>
</feature>
<dbReference type="EC" id="2.7.13.3" evidence="2"/>
<sequence>MTEAITLTPGDAALPRPPGVFRRWLAEHPRAVDWTIVGTYLFGCALMMLFEVVAGFVATDFEGVEPEAVSEMQALAQHLVWPWTLMTLLIVALVATALRFRRRFPLAGLIVVSLLMVFEQGLLVAPNSVALVFLLYAVPVYRSVAMGWIGYGVAVIVNSLLILVVPSGSSGAVGPAGIAVADPVGVREGLVLVIINALWLLAVLMIAINLGNRRRYIEALIDRAHQLARDREQKAQLAAAAERARIAREMHDIVAHSLSVVVTLSEAASVAIDAEPVAAKQAMDRAAETGRSALTEMRRLLGVLNEDRGPATSTTPSAAPLAPQPGAAQLAELIRGFAEAGLRISVTEQGVPAGDAAQQLAVYRIVQESLTNALRYAGAGADVELKLIHGDLTTEIEVVDSGPDRAGSGTPAAPHDSGARRPIPGSGRGLAGAAERAGVFGGSVEAGPRGRGWRLAAEVPFETGRVHQAPRAEAPAEAARAGRAPSDSEEGTP</sequence>
<evidence type="ECO:0000256" key="10">
    <source>
        <dbReference type="SAM" id="Phobius"/>
    </source>
</evidence>
<proteinExistence type="predicted"/>
<keyword evidence="5" id="KW-0547">Nucleotide-binding</keyword>
<keyword evidence="10" id="KW-0812">Transmembrane</keyword>
<evidence type="ECO:0000256" key="3">
    <source>
        <dbReference type="ARBA" id="ARBA00022553"/>
    </source>
</evidence>
<dbReference type="InterPro" id="IPR011712">
    <property type="entry name" value="Sig_transdc_His_kin_sub3_dim/P"/>
</dbReference>
<dbReference type="InterPro" id="IPR003594">
    <property type="entry name" value="HATPase_dom"/>
</dbReference>
<feature type="transmembrane region" description="Helical" evidence="10">
    <location>
        <begin position="189"/>
        <end position="210"/>
    </location>
</feature>
<dbReference type="EMBL" id="CAJVAP010000002">
    <property type="protein sequence ID" value="CAG7598458.1"/>
    <property type="molecule type" value="Genomic_DNA"/>
</dbReference>
<accession>A0A916JRS2</accession>
<evidence type="ECO:0000256" key="4">
    <source>
        <dbReference type="ARBA" id="ARBA00022679"/>
    </source>
</evidence>
<evidence type="ECO:0000313" key="14">
    <source>
        <dbReference type="Proteomes" id="UP000693892"/>
    </source>
</evidence>
<dbReference type="GO" id="GO:0005524">
    <property type="term" value="F:ATP binding"/>
    <property type="evidence" value="ECO:0007669"/>
    <property type="project" value="UniProtKB-KW"/>
</dbReference>
<evidence type="ECO:0000313" key="13">
    <source>
        <dbReference type="EMBL" id="CAG7598458.1"/>
    </source>
</evidence>
<evidence type="ECO:0000256" key="5">
    <source>
        <dbReference type="ARBA" id="ARBA00022741"/>
    </source>
</evidence>
<keyword evidence="6" id="KW-0418">Kinase</keyword>
<feature type="transmembrane region" description="Helical" evidence="10">
    <location>
        <begin position="148"/>
        <end position="169"/>
    </location>
</feature>
<evidence type="ECO:0000256" key="9">
    <source>
        <dbReference type="SAM" id="MobiDB-lite"/>
    </source>
</evidence>
<evidence type="ECO:0000256" key="1">
    <source>
        <dbReference type="ARBA" id="ARBA00000085"/>
    </source>
</evidence>
<gene>
    <name evidence="13" type="ORF">LEUCIP111803_00226</name>
</gene>
<protein>
    <recommendedName>
        <fullName evidence="2">histidine kinase</fullName>
        <ecNumber evidence="2">2.7.13.3</ecNumber>
    </recommendedName>
</protein>
<dbReference type="GO" id="GO:0016020">
    <property type="term" value="C:membrane"/>
    <property type="evidence" value="ECO:0007669"/>
    <property type="project" value="InterPro"/>
</dbReference>
<name>A0A916JRS2_9MICO</name>
<dbReference type="Pfam" id="PF02518">
    <property type="entry name" value="HATPase_c"/>
    <property type="match status" value="1"/>
</dbReference>
<organism evidence="13 14">
    <name type="scientific">Leucobacter soli</name>
    <dbReference type="NCBI Taxonomy" id="2812850"/>
    <lineage>
        <taxon>Bacteria</taxon>
        <taxon>Bacillati</taxon>
        <taxon>Actinomycetota</taxon>
        <taxon>Actinomycetes</taxon>
        <taxon>Micrococcales</taxon>
        <taxon>Microbacteriaceae</taxon>
        <taxon>Leucobacter</taxon>
    </lineage>
</organism>
<evidence type="ECO:0000256" key="8">
    <source>
        <dbReference type="ARBA" id="ARBA00023012"/>
    </source>
</evidence>
<evidence type="ECO:0000256" key="2">
    <source>
        <dbReference type="ARBA" id="ARBA00012438"/>
    </source>
</evidence>
<feature type="compositionally biased region" description="Low complexity" evidence="9">
    <location>
        <begin position="469"/>
        <end position="485"/>
    </location>
</feature>
<dbReference type="AlphaFoldDB" id="A0A916JRS2"/>
<dbReference type="Proteomes" id="UP000693892">
    <property type="component" value="Unassembled WGS sequence"/>
</dbReference>
<feature type="domain" description="Histidine kinase/HSP90-like ATPase" evidence="11">
    <location>
        <begin position="359"/>
        <end position="461"/>
    </location>
</feature>
<keyword evidence="8" id="KW-0902">Two-component regulatory system</keyword>
<evidence type="ECO:0000256" key="6">
    <source>
        <dbReference type="ARBA" id="ARBA00022777"/>
    </source>
</evidence>
<dbReference type="GO" id="GO:0000155">
    <property type="term" value="F:phosphorelay sensor kinase activity"/>
    <property type="evidence" value="ECO:0007669"/>
    <property type="project" value="InterPro"/>
</dbReference>
<keyword evidence="3" id="KW-0597">Phosphoprotein</keyword>
<feature type="region of interest" description="Disordered" evidence="9">
    <location>
        <begin position="463"/>
        <end position="493"/>
    </location>
</feature>
<feature type="transmembrane region" description="Helical" evidence="10">
    <location>
        <begin position="34"/>
        <end position="58"/>
    </location>
</feature>
<evidence type="ECO:0000259" key="12">
    <source>
        <dbReference type="Pfam" id="PF07730"/>
    </source>
</evidence>
<keyword evidence="14" id="KW-1185">Reference proteome</keyword>
<keyword evidence="10" id="KW-1133">Transmembrane helix</keyword>
<evidence type="ECO:0000256" key="7">
    <source>
        <dbReference type="ARBA" id="ARBA00022840"/>
    </source>
</evidence>
<dbReference type="PANTHER" id="PTHR24421">
    <property type="entry name" value="NITRATE/NITRITE SENSOR PROTEIN NARX-RELATED"/>
    <property type="match status" value="1"/>
</dbReference>
<keyword evidence="4" id="KW-0808">Transferase</keyword>
<keyword evidence="10" id="KW-0472">Membrane</keyword>
<comment type="catalytic activity">
    <reaction evidence="1">
        <text>ATP + protein L-histidine = ADP + protein N-phospho-L-histidine.</text>
        <dbReference type="EC" id="2.7.13.3"/>
    </reaction>
</comment>